<keyword evidence="2" id="KW-1185">Reference proteome</keyword>
<name>A0ABR1CNK1_NECAM</name>
<evidence type="ECO:0000313" key="2">
    <source>
        <dbReference type="Proteomes" id="UP001303046"/>
    </source>
</evidence>
<proteinExistence type="predicted"/>
<sequence>MLSELTTSTTQPFERRNQQSFLLSSARRGPAVQKCARFGVESKKTVLIPRKEVGWKYRQCSPRYNTINEISQGRENACYAGVQQNTRVARESVPRKGWCQTRVLFAQLSARRTTADVRDI</sequence>
<evidence type="ECO:0008006" key="3">
    <source>
        <dbReference type="Google" id="ProtNLM"/>
    </source>
</evidence>
<accession>A0ABR1CNK1</accession>
<organism evidence="1 2">
    <name type="scientific">Necator americanus</name>
    <name type="common">Human hookworm</name>
    <dbReference type="NCBI Taxonomy" id="51031"/>
    <lineage>
        <taxon>Eukaryota</taxon>
        <taxon>Metazoa</taxon>
        <taxon>Ecdysozoa</taxon>
        <taxon>Nematoda</taxon>
        <taxon>Chromadorea</taxon>
        <taxon>Rhabditida</taxon>
        <taxon>Rhabditina</taxon>
        <taxon>Rhabditomorpha</taxon>
        <taxon>Strongyloidea</taxon>
        <taxon>Ancylostomatidae</taxon>
        <taxon>Bunostominae</taxon>
        <taxon>Necator</taxon>
    </lineage>
</organism>
<dbReference type="Proteomes" id="UP001303046">
    <property type="component" value="Unassembled WGS sequence"/>
</dbReference>
<comment type="caution">
    <text evidence="1">The sequence shown here is derived from an EMBL/GenBank/DDBJ whole genome shotgun (WGS) entry which is preliminary data.</text>
</comment>
<dbReference type="EMBL" id="JAVFWL010000003">
    <property type="protein sequence ID" value="KAK6739660.1"/>
    <property type="molecule type" value="Genomic_DNA"/>
</dbReference>
<reference evidence="1 2" key="1">
    <citation type="submission" date="2023-08" db="EMBL/GenBank/DDBJ databases">
        <title>A Necator americanus chromosomal reference genome.</title>
        <authorList>
            <person name="Ilik V."/>
            <person name="Petrzelkova K.J."/>
            <person name="Pardy F."/>
            <person name="Fuh T."/>
            <person name="Niatou-Singa F.S."/>
            <person name="Gouil Q."/>
            <person name="Baker L."/>
            <person name="Ritchie M.E."/>
            <person name="Jex A.R."/>
            <person name="Gazzola D."/>
            <person name="Li H."/>
            <person name="Toshio Fujiwara R."/>
            <person name="Zhan B."/>
            <person name="Aroian R.V."/>
            <person name="Pafco B."/>
            <person name="Schwarz E.M."/>
        </authorList>
    </citation>
    <scope>NUCLEOTIDE SEQUENCE [LARGE SCALE GENOMIC DNA]</scope>
    <source>
        <strain evidence="1 2">Aroian</strain>
        <tissue evidence="1">Whole animal</tissue>
    </source>
</reference>
<protein>
    <recommendedName>
        <fullName evidence="3">FLYWCH-type domain-containing protein</fullName>
    </recommendedName>
</protein>
<evidence type="ECO:0000313" key="1">
    <source>
        <dbReference type="EMBL" id="KAK6739660.1"/>
    </source>
</evidence>
<gene>
    <name evidence="1" type="primary">Necator_chrIII.g9029</name>
    <name evidence="1" type="ORF">RB195_008264</name>
</gene>